<dbReference type="Proteomes" id="UP000077002">
    <property type="component" value="Unassembled WGS sequence"/>
</dbReference>
<reference evidence="7 8" key="1">
    <citation type="submission" date="2016-03" db="EMBL/GenBank/DDBJ databases">
        <title>Draft genome sequence of the Fonsecaea monophora CBS 269.37.</title>
        <authorList>
            <person name="Bombassaro A."/>
            <person name="Vinicius W.A."/>
            <person name="De Hoog S."/>
            <person name="Sun J."/>
            <person name="Souza E.M."/>
            <person name="Raittz R.T."/>
            <person name="Costa F."/>
            <person name="Leao A.C."/>
            <person name="Tadra-Sfeir M.Z."/>
            <person name="Baura V."/>
            <person name="Balsanelli E."/>
            <person name="Pedrosa F.O."/>
            <person name="Moreno L.F."/>
            <person name="Steffens M.B."/>
            <person name="Xi L."/>
            <person name="Bocca A.L."/>
            <person name="Felipe M.S."/>
            <person name="Teixeira M."/>
            <person name="Telles Filho F.Q."/>
            <person name="Azevedo C.M."/>
            <person name="Gomes R."/>
            <person name="Vicente V.A."/>
        </authorList>
    </citation>
    <scope>NUCLEOTIDE SEQUENCE [LARGE SCALE GENOMIC DNA]</scope>
    <source>
        <strain evidence="7 8">CBS 269.37</strain>
    </source>
</reference>
<dbReference type="GeneID" id="34602851"/>
<gene>
    <name evidence="7" type="ORF">AYO21_07698</name>
</gene>
<proteinExistence type="inferred from homology"/>
<comment type="similarity">
    <text evidence="3">Belongs to the HRI1 family.</text>
</comment>
<keyword evidence="6" id="KW-0539">Nucleus</keyword>
<evidence type="ECO:0000256" key="3">
    <source>
        <dbReference type="ARBA" id="ARBA00005229"/>
    </source>
</evidence>
<sequence length="302" mass="33530">MSPRLSTRLSIRWVPGEASEPTDTLIIGVGGWYVDLRITKLDGSIDWAMAGERLILSQEPLTCKWTHWIDSRGYTEPDVGSFKPASQSTDSIETGSMLHPENNIMTPYEEVWRTLPATFTDRFPSAWILRSVDGKTFLGQLGGDFLALKGGNEGPAGMTGFCARREAWDDAKGDWITKYETGDEQNLQHLPRLAQETQNRAGKEMEWVMGSKEGDTVDVFGAQYIAGLIEYASLRYGRILALIPKVAHPPSLPPDSVTHAFTRATSGGGKKNHSSASYIRRDSRFPISLFHVALRNSPALWE</sequence>
<dbReference type="Gene3D" id="2.40.128.320">
    <property type="entry name" value="Protein HRI1, N-terminal domain"/>
    <property type="match status" value="1"/>
</dbReference>
<accession>A0A177F1I3</accession>
<evidence type="ECO:0000313" key="7">
    <source>
        <dbReference type="EMBL" id="OAG38108.1"/>
    </source>
</evidence>
<dbReference type="GO" id="GO:0005737">
    <property type="term" value="C:cytoplasm"/>
    <property type="evidence" value="ECO:0007669"/>
    <property type="project" value="UniProtKB-SubCell"/>
</dbReference>
<comment type="subcellular location">
    <subcellularLocation>
        <location evidence="2">Cytoplasm</location>
    </subcellularLocation>
    <subcellularLocation>
        <location evidence="1">Nucleus</location>
    </subcellularLocation>
</comment>
<dbReference type="CDD" id="cd11692">
    <property type="entry name" value="HRI1_N_like"/>
    <property type="match status" value="1"/>
</dbReference>
<keyword evidence="8" id="KW-1185">Reference proteome</keyword>
<evidence type="ECO:0000313" key="8">
    <source>
        <dbReference type="Proteomes" id="UP000077002"/>
    </source>
</evidence>
<dbReference type="InterPro" id="IPR043047">
    <property type="entry name" value="Hri1_N_sf"/>
</dbReference>
<dbReference type="RefSeq" id="XP_022510060.1">
    <property type="nucleotide sequence ID" value="XM_022657652.1"/>
</dbReference>
<evidence type="ECO:0000256" key="1">
    <source>
        <dbReference type="ARBA" id="ARBA00004123"/>
    </source>
</evidence>
<dbReference type="InterPro" id="IPR031818">
    <property type="entry name" value="Hri1"/>
</dbReference>
<evidence type="ECO:0000256" key="6">
    <source>
        <dbReference type="ARBA" id="ARBA00023242"/>
    </source>
</evidence>
<name>A0A177F1I3_9EURO</name>
<evidence type="ECO:0000256" key="5">
    <source>
        <dbReference type="ARBA" id="ARBA00022490"/>
    </source>
</evidence>
<dbReference type="InterPro" id="IPR038744">
    <property type="entry name" value="Hri1_N"/>
</dbReference>
<dbReference type="OrthoDB" id="4045395at2759"/>
<dbReference type="AlphaFoldDB" id="A0A177F1I3"/>
<evidence type="ECO:0000256" key="4">
    <source>
        <dbReference type="ARBA" id="ARBA00017063"/>
    </source>
</evidence>
<dbReference type="GO" id="GO:0005634">
    <property type="term" value="C:nucleus"/>
    <property type="evidence" value="ECO:0007669"/>
    <property type="project" value="UniProtKB-SubCell"/>
</dbReference>
<evidence type="ECO:0000256" key="2">
    <source>
        <dbReference type="ARBA" id="ARBA00004496"/>
    </source>
</evidence>
<dbReference type="EMBL" id="LVKK01000061">
    <property type="protein sequence ID" value="OAG38108.1"/>
    <property type="molecule type" value="Genomic_DNA"/>
</dbReference>
<dbReference type="Pfam" id="PF16815">
    <property type="entry name" value="HRI1"/>
    <property type="match status" value="1"/>
</dbReference>
<protein>
    <recommendedName>
        <fullName evidence="4">Protein HRI1</fullName>
    </recommendedName>
</protein>
<keyword evidence="5" id="KW-0963">Cytoplasm</keyword>
<comment type="caution">
    <text evidence="7">The sequence shown here is derived from an EMBL/GenBank/DDBJ whole genome shotgun (WGS) entry which is preliminary data.</text>
</comment>
<organism evidence="7 8">
    <name type="scientific">Fonsecaea monophora</name>
    <dbReference type="NCBI Taxonomy" id="254056"/>
    <lineage>
        <taxon>Eukaryota</taxon>
        <taxon>Fungi</taxon>
        <taxon>Dikarya</taxon>
        <taxon>Ascomycota</taxon>
        <taxon>Pezizomycotina</taxon>
        <taxon>Eurotiomycetes</taxon>
        <taxon>Chaetothyriomycetidae</taxon>
        <taxon>Chaetothyriales</taxon>
        <taxon>Herpotrichiellaceae</taxon>
        <taxon>Fonsecaea</taxon>
    </lineage>
</organism>